<comment type="cofactor">
    <cofactor evidence="1">
        <name>Mg(2+)</name>
        <dbReference type="ChEBI" id="CHEBI:18420"/>
    </cofactor>
</comment>
<gene>
    <name evidence="5" type="ORF">GWK16_15945</name>
</gene>
<dbReference type="GO" id="GO:0000287">
    <property type="term" value="F:magnesium ion binding"/>
    <property type="evidence" value="ECO:0007669"/>
    <property type="project" value="TreeGrafter"/>
</dbReference>
<evidence type="ECO:0000256" key="2">
    <source>
        <dbReference type="ARBA" id="ARBA00022723"/>
    </source>
</evidence>
<dbReference type="Pfam" id="PF13378">
    <property type="entry name" value="MR_MLE_C"/>
    <property type="match status" value="1"/>
</dbReference>
<dbReference type="InterPro" id="IPR029065">
    <property type="entry name" value="Enolase_C-like"/>
</dbReference>
<dbReference type="EMBL" id="JABBKX010000005">
    <property type="protein sequence ID" value="NMJ42741.1"/>
    <property type="molecule type" value="Genomic_DNA"/>
</dbReference>
<dbReference type="PANTHER" id="PTHR13794:SF58">
    <property type="entry name" value="MITOCHONDRIAL ENOLASE SUPERFAMILY MEMBER 1"/>
    <property type="match status" value="1"/>
</dbReference>
<dbReference type="SFLD" id="SFLDG00179">
    <property type="entry name" value="mandelate_racemase"/>
    <property type="match status" value="1"/>
</dbReference>
<dbReference type="Gene3D" id="3.20.20.120">
    <property type="entry name" value="Enolase-like C-terminal domain"/>
    <property type="match status" value="1"/>
</dbReference>
<proteinExistence type="predicted"/>
<dbReference type="InterPro" id="IPR046945">
    <property type="entry name" value="RHMD-like"/>
</dbReference>
<dbReference type="GO" id="GO:0016836">
    <property type="term" value="F:hydro-lyase activity"/>
    <property type="evidence" value="ECO:0007669"/>
    <property type="project" value="TreeGrafter"/>
</dbReference>
<dbReference type="InterPro" id="IPR036849">
    <property type="entry name" value="Enolase-like_C_sf"/>
</dbReference>
<dbReference type="Proteomes" id="UP000548582">
    <property type="component" value="Unassembled WGS sequence"/>
</dbReference>
<comment type="caution">
    <text evidence="5">The sequence shown here is derived from an EMBL/GenBank/DDBJ whole genome shotgun (WGS) entry which is preliminary data.</text>
</comment>
<sequence length="362" mass="38067">MTTPVIADIRVRAVDAPIDPPLRNSLNVIPRAPLVIVDVRTADGAAGTAYVFPYTPAALGPTAALARSLGAGLVGRTLAPATLWRELHDAGRILGTEGLVQIALSALDMAMWDALAVRAGVPLCVMLGAEPKPVPIYASLRGWGAAMLAEEAGQAVATLGARWVKFKVGQKRLEDDLDTVRAVRAAVGGEVGILVDYNQALSLPEAERRGRALQDLDVRWLEEPLPVQDDAGLAELSRRLAIPVQGGENWWGPAAMHKALMAGAVDLCMPDAMKIGGVTGWLRAAAMAAAHRVPMSSHIFVEASVHLLQATPTAHLLEHLDIAAPLLAEPLAVKDGTALVPDRPGMGIVWDEAALAKHAADA</sequence>
<dbReference type="InterPro" id="IPR013341">
    <property type="entry name" value="Mandelate_racemase_N_dom"/>
</dbReference>
<evidence type="ECO:0000313" key="5">
    <source>
        <dbReference type="EMBL" id="NMJ42741.1"/>
    </source>
</evidence>
<accession>A0A848EE19</accession>
<dbReference type="SUPFAM" id="SSF51604">
    <property type="entry name" value="Enolase C-terminal domain-like"/>
    <property type="match status" value="1"/>
</dbReference>
<dbReference type="InterPro" id="IPR029017">
    <property type="entry name" value="Enolase-like_N"/>
</dbReference>
<dbReference type="AlphaFoldDB" id="A0A848EE19"/>
<dbReference type="RefSeq" id="WP_170054964.1">
    <property type="nucleotide sequence ID" value="NZ_JABBKX010000005.1"/>
</dbReference>
<dbReference type="GO" id="GO:0009063">
    <property type="term" value="P:amino acid catabolic process"/>
    <property type="evidence" value="ECO:0007669"/>
    <property type="project" value="InterPro"/>
</dbReference>
<dbReference type="SFLD" id="SFLDS00001">
    <property type="entry name" value="Enolase"/>
    <property type="match status" value="1"/>
</dbReference>
<evidence type="ECO:0000256" key="3">
    <source>
        <dbReference type="ARBA" id="ARBA00022842"/>
    </source>
</evidence>
<dbReference type="SMART" id="SM00922">
    <property type="entry name" value="MR_MLE"/>
    <property type="match status" value="1"/>
</dbReference>
<dbReference type="SUPFAM" id="SSF54826">
    <property type="entry name" value="Enolase N-terminal domain-like"/>
    <property type="match status" value="1"/>
</dbReference>
<name>A0A848EE19_9PROT</name>
<dbReference type="PROSITE" id="PS00909">
    <property type="entry name" value="MR_MLE_2"/>
    <property type="match status" value="1"/>
</dbReference>
<dbReference type="InterPro" id="IPR018110">
    <property type="entry name" value="Mandel_Rmase/mucon_lact_enz_CS"/>
</dbReference>
<evidence type="ECO:0000256" key="1">
    <source>
        <dbReference type="ARBA" id="ARBA00001946"/>
    </source>
</evidence>
<evidence type="ECO:0000313" key="6">
    <source>
        <dbReference type="Proteomes" id="UP000548582"/>
    </source>
</evidence>
<dbReference type="Pfam" id="PF02746">
    <property type="entry name" value="MR_MLE_N"/>
    <property type="match status" value="1"/>
</dbReference>
<keyword evidence="3" id="KW-0460">Magnesium</keyword>
<organism evidence="5 6">
    <name type="scientific">Neoroseomonas marina</name>
    <dbReference type="NCBI Taxonomy" id="1232220"/>
    <lineage>
        <taxon>Bacteria</taxon>
        <taxon>Pseudomonadati</taxon>
        <taxon>Pseudomonadota</taxon>
        <taxon>Alphaproteobacteria</taxon>
        <taxon>Acetobacterales</taxon>
        <taxon>Acetobacteraceae</taxon>
        <taxon>Neoroseomonas</taxon>
    </lineage>
</organism>
<keyword evidence="2" id="KW-0479">Metal-binding</keyword>
<dbReference type="PANTHER" id="PTHR13794">
    <property type="entry name" value="ENOLASE SUPERFAMILY, MANDELATE RACEMASE"/>
    <property type="match status" value="1"/>
</dbReference>
<dbReference type="Gene3D" id="3.30.390.10">
    <property type="entry name" value="Enolase-like, N-terminal domain"/>
    <property type="match status" value="1"/>
</dbReference>
<dbReference type="GO" id="GO:0016052">
    <property type="term" value="P:carbohydrate catabolic process"/>
    <property type="evidence" value="ECO:0007669"/>
    <property type="project" value="TreeGrafter"/>
</dbReference>
<evidence type="ECO:0000259" key="4">
    <source>
        <dbReference type="SMART" id="SM00922"/>
    </source>
</evidence>
<protein>
    <submittedName>
        <fullName evidence="5">Mandelate racemase</fullName>
    </submittedName>
</protein>
<dbReference type="InterPro" id="IPR013342">
    <property type="entry name" value="Mandelate_racemase_C"/>
</dbReference>
<keyword evidence="6" id="KW-1185">Reference proteome</keyword>
<feature type="domain" description="Mandelate racemase/muconate lactonizing enzyme C-terminal" evidence="4">
    <location>
        <begin position="145"/>
        <end position="243"/>
    </location>
</feature>
<reference evidence="5 6" key="1">
    <citation type="submission" date="2020-03" db="EMBL/GenBank/DDBJ databases">
        <authorList>
            <person name="Sun Q."/>
        </authorList>
    </citation>
    <scope>NUCLEOTIDE SEQUENCE [LARGE SCALE GENOMIC DNA]</scope>
    <source>
        <strain evidence="5 6">JC162</strain>
    </source>
</reference>